<comment type="subcellular location">
    <subcellularLocation>
        <location evidence="1 8">Mitochondrion</location>
    </subcellularLocation>
</comment>
<dbReference type="Pfam" id="PF08568">
    <property type="entry name" value="Kinetochor_Ybp2"/>
    <property type="match status" value="1"/>
</dbReference>
<keyword evidence="7 8" id="KW-0496">Mitochondrion</keyword>
<dbReference type="Pfam" id="PF08511">
    <property type="entry name" value="COQ9"/>
    <property type="match status" value="1"/>
</dbReference>
<dbReference type="Pfam" id="PF21392">
    <property type="entry name" value="COQ9_N"/>
    <property type="match status" value="1"/>
</dbReference>
<dbReference type="GO" id="GO:0008289">
    <property type="term" value="F:lipid binding"/>
    <property type="evidence" value="ECO:0007669"/>
    <property type="project" value="UniProtKB-UniRule"/>
</dbReference>
<dbReference type="GO" id="GO:0006744">
    <property type="term" value="P:ubiquinone biosynthetic process"/>
    <property type="evidence" value="ECO:0007669"/>
    <property type="project" value="UniProtKB-UniRule"/>
</dbReference>
<dbReference type="FunFam" id="1.10.357.10:FF:000004">
    <property type="entry name" value="Ubiquinone biosynthesis protein COQ9, mitochondrial"/>
    <property type="match status" value="1"/>
</dbReference>
<feature type="domain" description="Ubiquinone biosynthesis protein COQ9 HTH" evidence="10">
    <location>
        <begin position="575"/>
        <end position="605"/>
    </location>
</feature>
<protein>
    <recommendedName>
        <fullName evidence="8">Ubiquinone biosynthesis protein</fullName>
    </recommendedName>
</protein>
<evidence type="ECO:0000256" key="5">
    <source>
        <dbReference type="ARBA" id="ARBA00022946"/>
    </source>
</evidence>
<evidence type="ECO:0000256" key="6">
    <source>
        <dbReference type="ARBA" id="ARBA00023121"/>
    </source>
</evidence>
<evidence type="ECO:0000256" key="7">
    <source>
        <dbReference type="ARBA" id="ARBA00023128"/>
    </source>
</evidence>
<accession>A0A195FI19</accession>
<gene>
    <name evidence="11" type="ORF">ALC56_05680</name>
</gene>
<comment type="pathway">
    <text evidence="2 8">Cofactor biosynthesis; ubiquinone biosynthesis.</text>
</comment>
<evidence type="ECO:0000256" key="1">
    <source>
        <dbReference type="ARBA" id="ARBA00004173"/>
    </source>
</evidence>
<reference evidence="11 12" key="1">
    <citation type="submission" date="2016-03" db="EMBL/GenBank/DDBJ databases">
        <title>Trachymyrmex septentrionalis WGS genome.</title>
        <authorList>
            <person name="Nygaard S."/>
            <person name="Hu H."/>
            <person name="Boomsma J."/>
            <person name="Zhang G."/>
        </authorList>
    </citation>
    <scope>NUCLEOTIDE SEQUENCE [LARGE SCALE GENOMIC DNA]</scope>
    <source>
        <strain evidence="11">Tsep2-gDNA-1</strain>
        <tissue evidence="11">Whole body</tissue>
    </source>
</reference>
<dbReference type="InterPro" id="IPR012762">
    <property type="entry name" value="Ubiq_biosynth_COQ9"/>
</dbReference>
<dbReference type="UniPathway" id="UPA00232"/>
<dbReference type="PANTHER" id="PTHR21427:SF19">
    <property type="entry name" value="UBIQUINONE BIOSYNTHESIS PROTEIN COQ9, MITOCHONDRIAL"/>
    <property type="match status" value="1"/>
</dbReference>
<dbReference type="PANTHER" id="PTHR21427">
    <property type="entry name" value="UBIQUINONE BIOSYNTHESIS PROTEIN COQ9, MITOCHONDRIAL"/>
    <property type="match status" value="1"/>
</dbReference>
<dbReference type="STRING" id="34720.A0A195FI19"/>
<dbReference type="InterPro" id="IPR048674">
    <property type="entry name" value="COQ9_HTH"/>
</dbReference>
<organism evidence="11 12">
    <name type="scientific">Trachymyrmex septentrionalis</name>
    <dbReference type="NCBI Taxonomy" id="34720"/>
    <lineage>
        <taxon>Eukaryota</taxon>
        <taxon>Metazoa</taxon>
        <taxon>Ecdysozoa</taxon>
        <taxon>Arthropoda</taxon>
        <taxon>Hexapoda</taxon>
        <taxon>Insecta</taxon>
        <taxon>Pterygota</taxon>
        <taxon>Neoptera</taxon>
        <taxon>Endopterygota</taxon>
        <taxon>Hymenoptera</taxon>
        <taxon>Apocrita</taxon>
        <taxon>Aculeata</taxon>
        <taxon>Formicoidea</taxon>
        <taxon>Formicidae</taxon>
        <taxon>Myrmicinae</taxon>
        <taxon>Trachymyrmex</taxon>
    </lineage>
</organism>
<dbReference type="InterPro" id="IPR013877">
    <property type="entry name" value="YAP-bd/ALF4/Glomulin"/>
</dbReference>
<sequence length="787" mass="91066">MTKVFISRVTDLMHECKTAEAIQLLKEDHLMTENSLCDIMSAIVPNLTSFVLQHRKAMFDCCLNVLTFLTQNCEPTIAIIEFPRYLKWATDHVNFCTILGAIQTCLMLARNKSKTIDWYFDAIKTYLGNLPLPDETNDPERASDRIINTYKAIIVFLEPLVQEAIDINSKQEKGSLLGDRLLSFFIFLCGKPFCCLNKYISEEITYKEIADNIVTQALYLTGDILYFLDTVSKRQRESHVKILDKYLKLKRNIESSFCFTIDWSHNISNMAYANFYFYVITQENYWINVPQIYNSYYILETCAYFFKILLSEDYSISTGLIFMENVIKRISLRSLDSEVLSLEIYTELFQPITKVMIYSNNDEQRKKAVRIFQNYIEIFNMEARYTIILYLYENIEHSGLLSFITGIFKSSIIECLDSTPQNPQFLGKNMELLLKKICNLSHGSSSDVVEISDEIITTLNLLRFLFIRDKNNETGIWNMTYTLTTNYLNPLREGIDLCRAHWIVKKKDLEQQKKDLAKNQDYSKLMKAHMEVTLTVGGFRRLWTSRALLADQFENNNRKAESQQCTHEENDEEYEKNIKLKILGASLKFVPDMGWSKQAISAGAESIGYPGVIHGLFPRGSAALVEYFYSMCNRELNEILKKEVDSSSSQKTPEQQVRDAVETRLRMVVPYKKTWPQAMAIMSLPPNVPTALANLLTLVDDICYYAGDRSVDINWYARRMILATIYKATELYMLQDTSEDHKETWLFLERRLKDILQIQTMLSSSVKPDEALNRATETASAVFITVD</sequence>
<evidence type="ECO:0000313" key="12">
    <source>
        <dbReference type="Proteomes" id="UP000078541"/>
    </source>
</evidence>
<evidence type="ECO:0000313" key="11">
    <source>
        <dbReference type="EMBL" id="KYN39912.1"/>
    </source>
</evidence>
<keyword evidence="4 8" id="KW-0831">Ubiquinone biosynthesis</keyword>
<dbReference type="GO" id="GO:0005743">
    <property type="term" value="C:mitochondrial inner membrane"/>
    <property type="evidence" value="ECO:0007669"/>
    <property type="project" value="TreeGrafter"/>
</dbReference>
<dbReference type="InterPro" id="IPR013718">
    <property type="entry name" value="COQ9_C"/>
</dbReference>
<comment type="similarity">
    <text evidence="3 8">Belongs to the COQ9 family.</text>
</comment>
<keyword evidence="12" id="KW-1185">Reference proteome</keyword>
<dbReference type="AlphaFoldDB" id="A0A195FI19"/>
<dbReference type="EMBL" id="KQ981560">
    <property type="protein sequence ID" value="KYN39912.1"/>
    <property type="molecule type" value="Genomic_DNA"/>
</dbReference>
<evidence type="ECO:0000259" key="10">
    <source>
        <dbReference type="Pfam" id="PF21392"/>
    </source>
</evidence>
<feature type="domain" description="COQ9 C-terminal" evidence="9">
    <location>
        <begin position="688"/>
        <end position="758"/>
    </location>
</feature>
<proteinExistence type="inferred from homology"/>
<evidence type="ECO:0000256" key="2">
    <source>
        <dbReference type="ARBA" id="ARBA00004749"/>
    </source>
</evidence>
<evidence type="ECO:0000256" key="4">
    <source>
        <dbReference type="ARBA" id="ARBA00022688"/>
    </source>
</evidence>
<evidence type="ECO:0000256" key="3">
    <source>
        <dbReference type="ARBA" id="ARBA00010766"/>
    </source>
</evidence>
<keyword evidence="6 8" id="KW-0446">Lipid-binding</keyword>
<dbReference type="NCBIfam" id="TIGR02396">
    <property type="entry name" value="diverge_rpsU"/>
    <property type="match status" value="1"/>
</dbReference>
<evidence type="ECO:0000256" key="8">
    <source>
        <dbReference type="RuleBase" id="RU366063"/>
    </source>
</evidence>
<keyword evidence="5" id="KW-0809">Transit peptide</keyword>
<evidence type="ECO:0000259" key="9">
    <source>
        <dbReference type="Pfam" id="PF08511"/>
    </source>
</evidence>
<comment type="function">
    <text evidence="8">Membrane-associated protein that warps the membrane surface to access and bind aromatic isoprenes with high specificity, including ubiquinone (CoQ) isoprene intermediates and presents them directly to Coq7, therefore facilitating the Coq7-mediated hydroxylase step. Participates in the biosynthesis of coenzyme Q, also named ubiquinone, an essential lipid-soluble electron transporter for aerobic cellular respiration.</text>
</comment>
<name>A0A195FI19_9HYME</name>
<keyword evidence="11" id="KW-0830">Ubiquinone</keyword>
<dbReference type="Gene3D" id="1.10.357.10">
    <property type="entry name" value="Tetracycline Repressor, domain 2"/>
    <property type="match status" value="1"/>
</dbReference>
<dbReference type="Proteomes" id="UP000078541">
    <property type="component" value="Unassembled WGS sequence"/>
</dbReference>